<evidence type="ECO:0000256" key="8">
    <source>
        <dbReference type="ARBA" id="ARBA00017684"/>
    </source>
</evidence>
<dbReference type="EMBL" id="UOEW01000051">
    <property type="protein sequence ID" value="VAW33995.1"/>
    <property type="molecule type" value="Genomic_DNA"/>
</dbReference>
<dbReference type="InterPro" id="IPR030960">
    <property type="entry name" value="DHQS/DOIS_N"/>
</dbReference>
<dbReference type="GO" id="GO:0009073">
    <property type="term" value="P:aromatic amino acid family biosynthetic process"/>
    <property type="evidence" value="ECO:0007669"/>
    <property type="project" value="UniProtKB-KW"/>
</dbReference>
<keyword evidence="11" id="KW-0479">Metal-binding</keyword>
<dbReference type="GO" id="GO:0008652">
    <property type="term" value="P:amino acid biosynthetic process"/>
    <property type="evidence" value="ECO:0007669"/>
    <property type="project" value="UniProtKB-KW"/>
</dbReference>
<dbReference type="Pfam" id="PF01761">
    <property type="entry name" value="DHQ_synthase"/>
    <property type="match status" value="1"/>
</dbReference>
<evidence type="ECO:0000256" key="5">
    <source>
        <dbReference type="ARBA" id="ARBA00004661"/>
    </source>
</evidence>
<evidence type="ECO:0000256" key="16">
    <source>
        <dbReference type="ARBA" id="ARBA00023239"/>
    </source>
</evidence>
<dbReference type="GO" id="GO:0003856">
    <property type="term" value="F:3-dehydroquinate synthase activity"/>
    <property type="evidence" value="ECO:0007669"/>
    <property type="project" value="UniProtKB-EC"/>
</dbReference>
<keyword evidence="16 20" id="KW-0456">Lyase</keyword>
<keyword evidence="13" id="KW-0862">Zinc</keyword>
<dbReference type="Gene3D" id="1.20.1090.10">
    <property type="entry name" value="Dehydroquinate synthase-like - alpha domain"/>
    <property type="match status" value="1"/>
</dbReference>
<keyword evidence="12" id="KW-0547">Nucleotide-binding</keyword>
<comment type="similarity">
    <text evidence="6">Belongs to the sugar phosphate cyclases superfamily. Dehydroquinate synthase family.</text>
</comment>
<dbReference type="EC" id="4.2.3.4" evidence="7"/>
<comment type="cofactor">
    <cofactor evidence="3">
        <name>Co(2+)</name>
        <dbReference type="ChEBI" id="CHEBI:48828"/>
    </cofactor>
</comment>
<keyword evidence="17" id="KW-0170">Cobalt</keyword>
<evidence type="ECO:0000313" key="20">
    <source>
        <dbReference type="EMBL" id="VAW33995.1"/>
    </source>
</evidence>
<evidence type="ECO:0000259" key="18">
    <source>
        <dbReference type="Pfam" id="PF01761"/>
    </source>
</evidence>
<evidence type="ECO:0000256" key="10">
    <source>
        <dbReference type="ARBA" id="ARBA00022605"/>
    </source>
</evidence>
<evidence type="ECO:0000256" key="14">
    <source>
        <dbReference type="ARBA" id="ARBA00023027"/>
    </source>
</evidence>
<evidence type="ECO:0000256" key="1">
    <source>
        <dbReference type="ARBA" id="ARBA00001393"/>
    </source>
</evidence>
<dbReference type="GO" id="GO:0046872">
    <property type="term" value="F:metal ion binding"/>
    <property type="evidence" value="ECO:0007669"/>
    <property type="project" value="UniProtKB-KW"/>
</dbReference>
<keyword evidence="9" id="KW-0963">Cytoplasm</keyword>
<keyword evidence="10" id="KW-0028">Amino-acid biosynthesis</keyword>
<proteinExistence type="inferred from homology"/>
<keyword evidence="15" id="KW-0057">Aromatic amino acid biosynthesis</keyword>
<evidence type="ECO:0000256" key="4">
    <source>
        <dbReference type="ARBA" id="ARBA00004496"/>
    </source>
</evidence>
<feature type="domain" description="3-dehydroquinate synthase N-terminal" evidence="18">
    <location>
        <begin position="68"/>
        <end position="180"/>
    </location>
</feature>
<evidence type="ECO:0000259" key="19">
    <source>
        <dbReference type="Pfam" id="PF24621"/>
    </source>
</evidence>
<comment type="subcellular location">
    <subcellularLocation>
        <location evidence="4">Cytoplasm</location>
    </subcellularLocation>
</comment>
<dbReference type="PANTHER" id="PTHR43622">
    <property type="entry name" value="3-DEHYDROQUINATE SYNTHASE"/>
    <property type="match status" value="1"/>
</dbReference>
<evidence type="ECO:0000256" key="13">
    <source>
        <dbReference type="ARBA" id="ARBA00022833"/>
    </source>
</evidence>
<dbReference type="HAMAP" id="MF_00110">
    <property type="entry name" value="DHQ_synthase"/>
    <property type="match status" value="1"/>
</dbReference>
<evidence type="ECO:0000256" key="6">
    <source>
        <dbReference type="ARBA" id="ARBA00005412"/>
    </source>
</evidence>
<keyword evidence="14" id="KW-0520">NAD</keyword>
<comment type="catalytic activity">
    <reaction evidence="1">
        <text>7-phospho-2-dehydro-3-deoxy-D-arabino-heptonate = 3-dehydroquinate + phosphate</text>
        <dbReference type="Rhea" id="RHEA:21968"/>
        <dbReference type="ChEBI" id="CHEBI:32364"/>
        <dbReference type="ChEBI" id="CHEBI:43474"/>
        <dbReference type="ChEBI" id="CHEBI:58394"/>
        <dbReference type="EC" id="4.2.3.4"/>
    </reaction>
</comment>
<reference evidence="20" key="1">
    <citation type="submission" date="2018-06" db="EMBL/GenBank/DDBJ databases">
        <authorList>
            <person name="Zhirakovskaya E."/>
        </authorList>
    </citation>
    <scope>NUCLEOTIDE SEQUENCE</scope>
</reference>
<dbReference type="InterPro" id="IPR056179">
    <property type="entry name" value="DHQS_C"/>
</dbReference>
<dbReference type="NCBIfam" id="TIGR01357">
    <property type="entry name" value="aroB"/>
    <property type="match status" value="1"/>
</dbReference>
<gene>
    <name evidence="20" type="ORF">MNBD_GAMMA01-887</name>
</gene>
<dbReference type="AlphaFoldDB" id="A0A3B0USD8"/>
<protein>
    <recommendedName>
        <fullName evidence="8">3-dehydroquinate synthase</fullName>
        <ecNumber evidence="7">4.2.3.4</ecNumber>
    </recommendedName>
</protein>
<dbReference type="FunFam" id="3.40.50.1970:FF:000001">
    <property type="entry name" value="3-dehydroquinate synthase"/>
    <property type="match status" value="1"/>
</dbReference>
<evidence type="ECO:0000256" key="15">
    <source>
        <dbReference type="ARBA" id="ARBA00023141"/>
    </source>
</evidence>
<dbReference type="InterPro" id="IPR050071">
    <property type="entry name" value="Dehydroquinate_synthase"/>
</dbReference>
<evidence type="ECO:0000256" key="9">
    <source>
        <dbReference type="ARBA" id="ARBA00022490"/>
    </source>
</evidence>
<evidence type="ECO:0000256" key="17">
    <source>
        <dbReference type="ARBA" id="ARBA00023285"/>
    </source>
</evidence>
<evidence type="ECO:0000256" key="7">
    <source>
        <dbReference type="ARBA" id="ARBA00013031"/>
    </source>
</evidence>
<evidence type="ECO:0000256" key="11">
    <source>
        <dbReference type="ARBA" id="ARBA00022723"/>
    </source>
</evidence>
<dbReference type="GO" id="GO:0005737">
    <property type="term" value="C:cytoplasm"/>
    <property type="evidence" value="ECO:0007669"/>
    <property type="project" value="UniProtKB-SubCell"/>
</dbReference>
<comment type="pathway">
    <text evidence="5">Metabolic intermediate biosynthesis; chorismate biosynthesis; chorismate from D-erythrose 4-phosphate and phosphoenolpyruvate: step 2/7.</text>
</comment>
<comment type="cofactor">
    <cofactor evidence="2">
        <name>NAD(+)</name>
        <dbReference type="ChEBI" id="CHEBI:57540"/>
    </cofactor>
</comment>
<dbReference type="PANTHER" id="PTHR43622:SF7">
    <property type="entry name" value="3-DEHYDROQUINATE SYNTHASE, CHLOROPLASTIC"/>
    <property type="match status" value="1"/>
</dbReference>
<sequence length="363" mass="40881">MTSKIVNVNLRNCNYDIFINDSCFDFESIQTLLIDRKIAVISNSTVAPLYLNTLKAQLGQYNTQIFSFELPDGEQFKNQQSWYSILDFLAHNSFNRADLLISLGGGVVCDITGFAAASWMRGIDFIQVPTSLLAQVDASVGGKTAINHKLGKNLIGAFHQPKAVLVNTATLKTLPEREFKSGLGETIKYGFINQKQFKLWLTSYITEINNRNLPVLTKLIAKCCQYKAEIVQQDEQEIGVRALLNLGHTFAHAIETYTHYTSYTHGQAVAIGMMMAAELSIILKVANNNLRKELEKHLQDFHLLTMLDKSIDADKLVELMRLDKKVINNNHRLILMKSIGNAYIHPNVCEKDILQAIKNCQQK</sequence>
<dbReference type="InterPro" id="IPR030963">
    <property type="entry name" value="DHQ_synth_fam"/>
</dbReference>
<feature type="domain" description="3-dehydroquinate synthase C-terminal" evidence="19">
    <location>
        <begin position="182"/>
        <end position="326"/>
    </location>
</feature>
<dbReference type="InterPro" id="IPR016037">
    <property type="entry name" value="DHQ_synth_AroB"/>
</dbReference>
<dbReference type="CDD" id="cd08195">
    <property type="entry name" value="DHQS"/>
    <property type="match status" value="1"/>
</dbReference>
<evidence type="ECO:0000256" key="12">
    <source>
        <dbReference type="ARBA" id="ARBA00022741"/>
    </source>
</evidence>
<name>A0A3B0USD8_9ZZZZ</name>
<evidence type="ECO:0000256" key="3">
    <source>
        <dbReference type="ARBA" id="ARBA00001941"/>
    </source>
</evidence>
<accession>A0A3B0USD8</accession>
<dbReference type="Pfam" id="PF24621">
    <property type="entry name" value="DHQS_C"/>
    <property type="match status" value="1"/>
</dbReference>
<dbReference type="Gene3D" id="3.40.50.1970">
    <property type="match status" value="1"/>
</dbReference>
<organism evidence="20">
    <name type="scientific">hydrothermal vent metagenome</name>
    <dbReference type="NCBI Taxonomy" id="652676"/>
    <lineage>
        <taxon>unclassified sequences</taxon>
        <taxon>metagenomes</taxon>
        <taxon>ecological metagenomes</taxon>
    </lineage>
</organism>
<evidence type="ECO:0000256" key="2">
    <source>
        <dbReference type="ARBA" id="ARBA00001911"/>
    </source>
</evidence>
<dbReference type="GO" id="GO:0000166">
    <property type="term" value="F:nucleotide binding"/>
    <property type="evidence" value="ECO:0007669"/>
    <property type="project" value="UniProtKB-KW"/>
</dbReference>
<dbReference type="SUPFAM" id="SSF56796">
    <property type="entry name" value="Dehydroquinate synthase-like"/>
    <property type="match status" value="1"/>
</dbReference>
<dbReference type="PIRSF" id="PIRSF001455">
    <property type="entry name" value="DHQ_synth"/>
    <property type="match status" value="1"/>
</dbReference>